<dbReference type="InterPro" id="IPR015856">
    <property type="entry name" value="ABC_transpr_CbiO/EcfA_su"/>
</dbReference>
<sequence length="266" mass="29321">MSFPSGGYYAIIGHTGSGKSTMIQHLNGLLQPTNGTVQIGEHLISAGKKEKKLKPLRKKVGVVFQFPEHQLFEETVEKDICFGPTNFGVSEEEAKKKAKDAIQLVGLDIELLARSPFELSGGQMRRVAIAGVLAMEPEVLVLDEPTAGLDPKGQHELMEMFYNLHKEQGLTVILVTHNMEDAAKYADQIVVMHKGTVFLQGRAEEVFSYADELEQIGVDLPMSLKYKRAIEEKFGISISKATLSLEDLTHEVVQVLRKGGHESCSS</sequence>
<evidence type="ECO:0000256" key="6">
    <source>
        <dbReference type="ARBA" id="ARBA00022967"/>
    </source>
</evidence>
<dbReference type="PROSITE" id="PS50893">
    <property type="entry name" value="ABC_TRANSPORTER_2"/>
    <property type="match status" value="1"/>
</dbReference>
<evidence type="ECO:0000256" key="1">
    <source>
        <dbReference type="ARBA" id="ARBA00004202"/>
    </source>
</evidence>
<comment type="function">
    <text evidence="8">ATP-binding (A) component of a common energy-coupling factor (ECF) ABC-transporter complex.</text>
</comment>
<dbReference type="AlphaFoldDB" id="C2XN33"/>
<keyword evidence="2 8" id="KW-0813">Transport</keyword>
<evidence type="ECO:0000256" key="2">
    <source>
        <dbReference type="ARBA" id="ARBA00022448"/>
    </source>
</evidence>
<dbReference type="GO" id="GO:0015087">
    <property type="term" value="F:cobalt ion transmembrane transporter activity"/>
    <property type="evidence" value="ECO:0007669"/>
    <property type="project" value="UniProtKB-ARBA"/>
</dbReference>
<dbReference type="Proteomes" id="UP000001753">
    <property type="component" value="Chromosome"/>
</dbReference>
<keyword evidence="3 8" id="KW-1003">Cell membrane</keyword>
<dbReference type="Pfam" id="PF00005">
    <property type="entry name" value="ABC_tran"/>
    <property type="match status" value="1"/>
</dbReference>
<evidence type="ECO:0000259" key="9">
    <source>
        <dbReference type="PROSITE" id="PS50893"/>
    </source>
</evidence>
<dbReference type="InterPro" id="IPR030946">
    <property type="entry name" value="EcfA2"/>
</dbReference>
<comment type="caution">
    <text evidence="10">The sequence shown here is derived from an EMBL/GenBank/DDBJ whole genome shotgun (WGS) entry which is preliminary data.</text>
</comment>
<dbReference type="InterPro" id="IPR003593">
    <property type="entry name" value="AAA+_ATPase"/>
</dbReference>
<dbReference type="CDD" id="cd03225">
    <property type="entry name" value="ABC_cobalt_CbiO_domain1"/>
    <property type="match status" value="1"/>
</dbReference>
<comment type="subcellular location">
    <subcellularLocation>
        <location evidence="1 8">Cell membrane</location>
        <topology evidence="1 8">Peripheral membrane protein</topology>
    </subcellularLocation>
</comment>
<dbReference type="Gene3D" id="3.40.50.300">
    <property type="entry name" value="P-loop containing nucleotide triphosphate hydrolases"/>
    <property type="match status" value="1"/>
</dbReference>
<reference evidence="10" key="1">
    <citation type="journal article" date="2012" name="Genome Res.">
        <title>Genomic characterization of the Bacillus cereus sensu lato species: Backdrop to the evolution of Bacillus anthracis.</title>
        <authorList>
            <person name="Zwick M.E."/>
            <person name="Joseph S.J."/>
            <person name="Didelot X."/>
            <person name="Chen P.E."/>
            <person name="Bishop-Lilly K.A."/>
            <person name="Stewart A.C."/>
            <person name="Willner K."/>
            <person name="Nolan N."/>
            <person name="Lentz S."/>
            <person name="Thomason M.K."/>
            <person name="Sozhamannan S."/>
            <person name="Mateczun A.J."/>
            <person name="Du L."/>
            <person name="Read T.D."/>
        </authorList>
    </citation>
    <scope>NUCLEOTIDE SEQUENCE [LARGE SCALE GENOMIC DNA]</scope>
    <source>
        <strain evidence="10">AH603</strain>
    </source>
</reference>
<dbReference type="InterPro" id="IPR027417">
    <property type="entry name" value="P-loop_NTPase"/>
</dbReference>
<organism evidence="10">
    <name type="scientific">Bacillus mycoides</name>
    <dbReference type="NCBI Taxonomy" id="1405"/>
    <lineage>
        <taxon>Bacteria</taxon>
        <taxon>Bacillati</taxon>
        <taxon>Bacillota</taxon>
        <taxon>Bacilli</taxon>
        <taxon>Bacillales</taxon>
        <taxon>Bacillaceae</taxon>
        <taxon>Bacillus</taxon>
        <taxon>Bacillus cereus group</taxon>
    </lineage>
</organism>
<dbReference type="SMART" id="SM00382">
    <property type="entry name" value="AAA"/>
    <property type="match status" value="1"/>
</dbReference>
<keyword evidence="6" id="KW-1278">Translocase</keyword>
<keyword evidence="7 8" id="KW-0472">Membrane</keyword>
<dbReference type="GO" id="GO:0043190">
    <property type="term" value="C:ATP-binding cassette (ABC) transporter complex"/>
    <property type="evidence" value="ECO:0007669"/>
    <property type="project" value="TreeGrafter"/>
</dbReference>
<evidence type="ECO:0000256" key="5">
    <source>
        <dbReference type="ARBA" id="ARBA00022840"/>
    </source>
</evidence>
<dbReference type="SUPFAM" id="SSF52540">
    <property type="entry name" value="P-loop containing nucleoside triphosphate hydrolases"/>
    <property type="match status" value="1"/>
</dbReference>
<dbReference type="GO" id="GO:0042626">
    <property type="term" value="F:ATPase-coupled transmembrane transporter activity"/>
    <property type="evidence" value="ECO:0007669"/>
    <property type="project" value="TreeGrafter"/>
</dbReference>
<protein>
    <recommendedName>
        <fullName evidence="8">Energy-coupling factor transporter ATP-binding protein EcfA2</fullName>
        <ecNumber evidence="8">7.-.-.-</ecNumber>
    </recommendedName>
</protein>
<dbReference type="NCBIfam" id="TIGR04521">
    <property type="entry name" value="ECF_ATPase_2"/>
    <property type="match status" value="1"/>
</dbReference>
<dbReference type="PANTHER" id="PTHR43553:SF27">
    <property type="entry name" value="ENERGY-COUPLING FACTOR TRANSPORTER ATP-BINDING PROTEIN ECFA2"/>
    <property type="match status" value="1"/>
</dbReference>
<evidence type="ECO:0000256" key="4">
    <source>
        <dbReference type="ARBA" id="ARBA00022741"/>
    </source>
</evidence>
<dbReference type="InterPro" id="IPR050095">
    <property type="entry name" value="ECF_ABC_transporter_ATP-bd"/>
</dbReference>
<comment type="similarity">
    <text evidence="8">Belongs to the ABC transporter superfamily. Energy-coupling factor EcfA family.</text>
</comment>
<accession>C2XN33</accession>
<dbReference type="GO" id="GO:0005524">
    <property type="term" value="F:ATP binding"/>
    <property type="evidence" value="ECO:0007669"/>
    <property type="project" value="UniProtKB-UniRule"/>
</dbReference>
<proteinExistence type="inferred from homology"/>
<dbReference type="EC" id="7.-.-.-" evidence="8"/>
<dbReference type="InterPro" id="IPR017871">
    <property type="entry name" value="ABC_transporter-like_CS"/>
</dbReference>
<dbReference type="PROSITE" id="PS00211">
    <property type="entry name" value="ABC_TRANSPORTER_1"/>
    <property type="match status" value="1"/>
</dbReference>
<dbReference type="EMBL" id="ACMP01000004">
    <property type="protein sequence ID" value="EEL72925.1"/>
    <property type="molecule type" value="Genomic_DNA"/>
</dbReference>
<evidence type="ECO:0000256" key="3">
    <source>
        <dbReference type="ARBA" id="ARBA00022475"/>
    </source>
</evidence>
<dbReference type="InterPro" id="IPR003439">
    <property type="entry name" value="ABC_transporter-like_ATP-bd"/>
</dbReference>
<comment type="subunit">
    <text evidence="8">Forms a stable energy-coupling factor (ECF) transporter complex composed of 2 membrane-embedded substrate-binding proteins (S component), 2 ATP-binding proteins (A component) and 2 transmembrane proteins (T component).</text>
</comment>
<dbReference type="FunFam" id="3.40.50.300:FF:000224">
    <property type="entry name" value="Energy-coupling factor transporter ATP-binding protein EcfA"/>
    <property type="match status" value="1"/>
</dbReference>
<keyword evidence="4 8" id="KW-0547">Nucleotide-binding</keyword>
<keyword evidence="5 8" id="KW-0067">ATP-binding</keyword>
<name>C2XN33_BACMY</name>
<feature type="domain" description="ABC transporter" evidence="9">
    <location>
        <begin position="1"/>
        <end position="219"/>
    </location>
</feature>
<dbReference type="NCBIfam" id="NF010155">
    <property type="entry name" value="PRK13634.1"/>
    <property type="match status" value="1"/>
</dbReference>
<dbReference type="HOGENOM" id="CLU_000604_1_22_9"/>
<dbReference type="PANTHER" id="PTHR43553">
    <property type="entry name" value="HEAVY METAL TRANSPORTER"/>
    <property type="match status" value="1"/>
</dbReference>
<gene>
    <name evidence="10" type="ORF">bcere0026_1260</name>
</gene>
<evidence type="ECO:0000256" key="7">
    <source>
        <dbReference type="ARBA" id="ARBA00023136"/>
    </source>
</evidence>
<evidence type="ECO:0000313" key="10">
    <source>
        <dbReference type="EMBL" id="EEL72925.1"/>
    </source>
</evidence>
<dbReference type="GO" id="GO:0016887">
    <property type="term" value="F:ATP hydrolysis activity"/>
    <property type="evidence" value="ECO:0007669"/>
    <property type="project" value="InterPro"/>
</dbReference>
<evidence type="ECO:0000256" key="8">
    <source>
        <dbReference type="RuleBase" id="RU365104"/>
    </source>
</evidence>